<dbReference type="InterPro" id="IPR006652">
    <property type="entry name" value="Kelch_1"/>
</dbReference>
<dbReference type="PANTHER" id="PTHR24412">
    <property type="entry name" value="KELCH PROTEIN"/>
    <property type="match status" value="1"/>
</dbReference>
<dbReference type="EMBL" id="JBBHLL010000018">
    <property type="protein sequence ID" value="KAK7830328.1"/>
    <property type="molecule type" value="Genomic_DNA"/>
</dbReference>
<feature type="domain" description="BACK" evidence="4">
    <location>
        <begin position="138"/>
        <end position="255"/>
    </location>
</feature>
<dbReference type="SUPFAM" id="SSF117281">
    <property type="entry name" value="Kelch motif"/>
    <property type="match status" value="1"/>
</dbReference>
<accession>A0AAW0JTI2</accession>
<dbReference type="Pfam" id="PF00651">
    <property type="entry name" value="BTB"/>
    <property type="match status" value="1"/>
</dbReference>
<dbReference type="SMART" id="SM00225">
    <property type="entry name" value="BTB"/>
    <property type="match status" value="1"/>
</dbReference>
<dbReference type="InterPro" id="IPR000210">
    <property type="entry name" value="BTB/POZ_dom"/>
</dbReference>
<evidence type="ECO:0000313" key="5">
    <source>
        <dbReference type="EMBL" id="KAK7830328.1"/>
    </source>
</evidence>
<feature type="domain" description="BTB" evidence="3">
    <location>
        <begin position="44"/>
        <end position="133"/>
    </location>
</feature>
<evidence type="ECO:0000256" key="2">
    <source>
        <dbReference type="ARBA" id="ARBA00022737"/>
    </source>
</evidence>
<proteinExistence type="predicted"/>
<dbReference type="GO" id="GO:0007010">
    <property type="term" value="P:cytoskeleton organization"/>
    <property type="evidence" value="ECO:0007669"/>
    <property type="project" value="InterPro"/>
</dbReference>
<keyword evidence="6" id="KW-1185">Reference proteome</keyword>
<evidence type="ECO:0000259" key="3">
    <source>
        <dbReference type="SMART" id="SM00225"/>
    </source>
</evidence>
<evidence type="ECO:0000256" key="1">
    <source>
        <dbReference type="ARBA" id="ARBA00022441"/>
    </source>
</evidence>
<evidence type="ECO:0008006" key="7">
    <source>
        <dbReference type="Google" id="ProtNLM"/>
    </source>
</evidence>
<dbReference type="SUPFAM" id="SSF54695">
    <property type="entry name" value="POZ domain"/>
    <property type="match status" value="1"/>
</dbReference>
<protein>
    <recommendedName>
        <fullName evidence="7">Gigaxonin</fullName>
    </recommendedName>
</protein>
<keyword evidence="1" id="KW-0880">Kelch repeat</keyword>
<comment type="caution">
    <text evidence="5">The sequence shown here is derived from an EMBL/GenBank/DDBJ whole genome shotgun (WGS) entry which is preliminary data.</text>
</comment>
<gene>
    <name evidence="5" type="ORF">U0070_018836</name>
</gene>
<dbReference type="CDD" id="cd18455">
    <property type="entry name" value="BACK_KLHL16_gigaxonin"/>
    <property type="match status" value="1"/>
</dbReference>
<sequence>MAFDLFPPASSEKLTITPVEENALRDPGPLSQRVNWKRSGNVTSTVTLTDVSSHDIPGERTKLNYNPPKDDGSTYKIELEGISVMVMREILDYIFSGQIRLNEDTIQDVVQAADLLLLTDLKTLCCEFLEGCIAAENCIGIRDFALHYCLHHVHYLATEYLETHFRDVSNTEEFLELSPQKLKEVISLEKLNVGNEKYVFEAVIRWIAHDTEMRKVPATQDMAAGPLCINVHMKDVMSALWVSGLDSSYLREQMLNEPLVREIVKECSNIPLSQPQQGEAMLASFKPRGYSECIVTIGGEERVSRKPTAAMRCMCPLYDPNRQLWIELAPLSMPRINHGVLSAEGFLFVLGGQDENKQTLSSGEKYDPDANTWTALPPMNEARHNFGIVEIDGMLYILGGEDGDRELISMECYDIYSKTWTKQPDLTMVRKIGCYAAMKKKIYAMGGGSYGKLFESVECYDPRTQQWTAICPLKERRFGAVACGVAMELYVFGGVRSREDIQGSEMVTCKSEFYHDEFKRWIYLNDQNLCIPASSSFVYGAVPIGASIYVIGDLDTGEKTAGVSRELLPGARVHQLSSAPSLGLGTNYDYVREFKRSTGTWHHTKPLLPSDLRRTGCAALRIANCKLFRLQLQQGLFRIRVHSP</sequence>
<dbReference type="SMART" id="SM00875">
    <property type="entry name" value="BACK"/>
    <property type="match status" value="1"/>
</dbReference>
<dbReference type="InterPro" id="IPR011333">
    <property type="entry name" value="SKP1/BTB/POZ_sf"/>
</dbReference>
<evidence type="ECO:0000313" key="6">
    <source>
        <dbReference type="Proteomes" id="UP001488838"/>
    </source>
</evidence>
<organism evidence="5 6">
    <name type="scientific">Myodes glareolus</name>
    <name type="common">Bank vole</name>
    <name type="synonym">Clethrionomys glareolus</name>
    <dbReference type="NCBI Taxonomy" id="447135"/>
    <lineage>
        <taxon>Eukaryota</taxon>
        <taxon>Metazoa</taxon>
        <taxon>Chordata</taxon>
        <taxon>Craniata</taxon>
        <taxon>Vertebrata</taxon>
        <taxon>Euteleostomi</taxon>
        <taxon>Mammalia</taxon>
        <taxon>Eutheria</taxon>
        <taxon>Euarchontoglires</taxon>
        <taxon>Glires</taxon>
        <taxon>Rodentia</taxon>
        <taxon>Myomorpha</taxon>
        <taxon>Muroidea</taxon>
        <taxon>Cricetidae</taxon>
        <taxon>Arvicolinae</taxon>
        <taxon>Myodes</taxon>
    </lineage>
</organism>
<dbReference type="Gene3D" id="2.120.10.80">
    <property type="entry name" value="Kelch-type beta propeller"/>
    <property type="match status" value="1"/>
</dbReference>
<dbReference type="PANTHER" id="PTHR24412:SF232">
    <property type="entry name" value="GIGAXONIN"/>
    <property type="match status" value="1"/>
</dbReference>
<dbReference type="Gene3D" id="3.30.710.10">
    <property type="entry name" value="Potassium Channel Kv1.1, Chain A"/>
    <property type="match status" value="1"/>
</dbReference>
<dbReference type="Gene3D" id="1.25.40.420">
    <property type="match status" value="2"/>
</dbReference>
<name>A0AAW0JTI2_MYOGA</name>
<evidence type="ECO:0000259" key="4">
    <source>
        <dbReference type="SMART" id="SM00875"/>
    </source>
</evidence>
<dbReference type="SMART" id="SM00612">
    <property type="entry name" value="Kelch"/>
    <property type="match status" value="4"/>
</dbReference>
<dbReference type="InterPro" id="IPR030579">
    <property type="entry name" value="KLHL16_BACK"/>
</dbReference>
<dbReference type="Proteomes" id="UP001488838">
    <property type="component" value="Unassembled WGS sequence"/>
</dbReference>
<dbReference type="InterPro" id="IPR011705">
    <property type="entry name" value="BACK"/>
</dbReference>
<keyword evidence="2" id="KW-0677">Repeat</keyword>
<dbReference type="Pfam" id="PF24681">
    <property type="entry name" value="Kelch_KLHDC2_KLHL20_DRC7"/>
    <property type="match status" value="1"/>
</dbReference>
<reference evidence="5 6" key="1">
    <citation type="journal article" date="2023" name="bioRxiv">
        <title>Conserved and derived expression patterns and positive selection on dental genes reveal complex evolutionary context of ever-growing rodent molars.</title>
        <authorList>
            <person name="Calamari Z.T."/>
            <person name="Song A."/>
            <person name="Cohen E."/>
            <person name="Akter M."/>
            <person name="Roy R.D."/>
            <person name="Hallikas O."/>
            <person name="Christensen M.M."/>
            <person name="Li P."/>
            <person name="Marangoni P."/>
            <person name="Jernvall J."/>
            <person name="Klein O.D."/>
        </authorList>
    </citation>
    <scope>NUCLEOTIDE SEQUENCE [LARGE SCALE GENOMIC DNA]</scope>
    <source>
        <strain evidence="5">V071</strain>
    </source>
</reference>
<dbReference type="Pfam" id="PF07707">
    <property type="entry name" value="BACK"/>
    <property type="match status" value="1"/>
</dbReference>
<dbReference type="AlphaFoldDB" id="A0AAW0JTI2"/>
<dbReference type="InterPro" id="IPR015915">
    <property type="entry name" value="Kelch-typ_b-propeller"/>
</dbReference>